<dbReference type="AlphaFoldDB" id="A0A1H7HQ19"/>
<protein>
    <recommendedName>
        <fullName evidence="3">Peptidase C39-like domain-containing protein</fullName>
    </recommendedName>
</protein>
<dbReference type="Proteomes" id="UP000182321">
    <property type="component" value="Unassembled WGS sequence"/>
</dbReference>
<name>A0A1H7HQ19_9FIRM</name>
<accession>A0A1H7HQ19</accession>
<evidence type="ECO:0000313" key="1">
    <source>
        <dbReference type="EMBL" id="SEK52274.1"/>
    </source>
</evidence>
<reference evidence="2" key="1">
    <citation type="submission" date="2016-10" db="EMBL/GenBank/DDBJ databases">
        <authorList>
            <person name="Varghese N."/>
            <person name="Submissions S."/>
        </authorList>
    </citation>
    <scope>NUCLEOTIDE SEQUENCE [LARGE SCALE GENOMIC DNA]</scope>
    <source>
        <strain evidence="2">ACV-9</strain>
    </source>
</reference>
<organism evidence="1 2">
    <name type="scientific">Pseudobutyrivibrio ruminis</name>
    <dbReference type="NCBI Taxonomy" id="46206"/>
    <lineage>
        <taxon>Bacteria</taxon>
        <taxon>Bacillati</taxon>
        <taxon>Bacillota</taxon>
        <taxon>Clostridia</taxon>
        <taxon>Lachnospirales</taxon>
        <taxon>Lachnospiraceae</taxon>
        <taxon>Pseudobutyrivibrio</taxon>
    </lineage>
</organism>
<dbReference type="RefSeq" id="WP_074790034.1">
    <property type="nucleotide sequence ID" value="NZ_FNZX01000006.1"/>
</dbReference>
<gene>
    <name evidence="1" type="ORF">SAMN02910377_01080</name>
</gene>
<evidence type="ECO:0000313" key="2">
    <source>
        <dbReference type="Proteomes" id="UP000182321"/>
    </source>
</evidence>
<evidence type="ECO:0008006" key="3">
    <source>
        <dbReference type="Google" id="ProtNLM"/>
    </source>
</evidence>
<keyword evidence="2" id="KW-1185">Reference proteome</keyword>
<dbReference type="EMBL" id="FNZX01000006">
    <property type="protein sequence ID" value="SEK52274.1"/>
    <property type="molecule type" value="Genomic_DNA"/>
</dbReference>
<proteinExistence type="predicted"/>
<sequence>MKAQKLSREYIQIKDDNGKVIGYGFNQSWLSNTDLKGLSNQGCGMISAIDCALYLSNKASICQTDYIQLCKNFSSTIVFTKLFTREFFGKLSIGILPFQICNYLNSLKPIQMKAKWNGIHGHRNMLSTMEEMLSNNIPVIWGLYRYNRRITLYSYDSINDTYKATASTNSHYVNAIAIIHNDTQIHNTMIKVLSWGQIFYIDYDEYLAYVGNSIISKFCSNIVVIDSVC</sequence>